<feature type="region of interest" description="Disordered" evidence="1">
    <location>
        <begin position="214"/>
        <end position="257"/>
    </location>
</feature>
<feature type="region of interest" description="Disordered" evidence="1">
    <location>
        <begin position="26"/>
        <end position="91"/>
    </location>
</feature>
<proteinExistence type="predicted"/>
<dbReference type="EMBL" id="WWBZ02000051">
    <property type="protein sequence ID" value="KAF4304299.1"/>
    <property type="molecule type" value="Genomic_DNA"/>
</dbReference>
<accession>A0A8H4MYW6</accession>
<keyword evidence="3" id="KW-1185">Reference proteome</keyword>
<comment type="caution">
    <text evidence="2">The sequence shown here is derived from an EMBL/GenBank/DDBJ whole genome shotgun (WGS) entry which is preliminary data.</text>
</comment>
<name>A0A8H4MYW6_9PEZI</name>
<dbReference type="OrthoDB" id="10637608at2759"/>
<evidence type="ECO:0000313" key="3">
    <source>
        <dbReference type="Proteomes" id="UP000572817"/>
    </source>
</evidence>
<dbReference type="AlphaFoldDB" id="A0A8H4MYW6"/>
<reference evidence="2" key="1">
    <citation type="submission" date="2020-04" db="EMBL/GenBank/DDBJ databases">
        <title>Genome Assembly and Annotation of Botryosphaeria dothidea sdau 11-99, a Latent Pathogen of Apple Fruit Ring Rot in China.</title>
        <authorList>
            <person name="Yu C."/>
            <person name="Diao Y."/>
            <person name="Lu Q."/>
            <person name="Zhao J."/>
            <person name="Cui S."/>
            <person name="Peng C."/>
            <person name="He B."/>
            <person name="Liu H."/>
        </authorList>
    </citation>
    <scope>NUCLEOTIDE SEQUENCE [LARGE SCALE GENOMIC DNA]</scope>
    <source>
        <strain evidence="2">Sdau11-99</strain>
    </source>
</reference>
<dbReference type="Proteomes" id="UP000572817">
    <property type="component" value="Unassembled WGS sequence"/>
</dbReference>
<feature type="compositionally biased region" description="Acidic residues" evidence="1">
    <location>
        <begin position="74"/>
        <end position="90"/>
    </location>
</feature>
<sequence length="257" mass="29274">MSALLLEQALLLDIRKSISFALEKEDHDARNSGLGPSSHSAGGTPAPPNPFHKARPRRNSAFQGSFEEVAPETSEGEQDNGEKDNQEEETEQRIWNVRSCLSIRSKEWEGRNLNFKYLPSREECETLLERDGDHYGPFWHFLDTNLSSIHSTKYMHVLEPLQRPADYMFPEGFGTTFPVGPRDEEFQELALAREKAALKYPGSFFLTDNDEDEDIKEEGIGDSGDGFEVNAFTKHDLHQGNITKRESENKSSQTRWH</sequence>
<protein>
    <submittedName>
        <fullName evidence="2">Uncharacterized protein</fullName>
    </submittedName>
</protein>
<evidence type="ECO:0000313" key="2">
    <source>
        <dbReference type="EMBL" id="KAF4304299.1"/>
    </source>
</evidence>
<gene>
    <name evidence="2" type="ORF">GTA08_BOTSDO08160</name>
</gene>
<evidence type="ECO:0000256" key="1">
    <source>
        <dbReference type="SAM" id="MobiDB-lite"/>
    </source>
</evidence>
<organism evidence="2 3">
    <name type="scientific">Botryosphaeria dothidea</name>
    <dbReference type="NCBI Taxonomy" id="55169"/>
    <lineage>
        <taxon>Eukaryota</taxon>
        <taxon>Fungi</taxon>
        <taxon>Dikarya</taxon>
        <taxon>Ascomycota</taxon>
        <taxon>Pezizomycotina</taxon>
        <taxon>Dothideomycetes</taxon>
        <taxon>Dothideomycetes incertae sedis</taxon>
        <taxon>Botryosphaeriales</taxon>
        <taxon>Botryosphaeriaceae</taxon>
        <taxon>Botryosphaeria</taxon>
    </lineage>
</organism>
<feature type="compositionally biased region" description="Basic and acidic residues" evidence="1">
    <location>
        <begin position="233"/>
        <end position="249"/>
    </location>
</feature>